<sequence>MEATNQEDGSVRRVSTATLRVLRPLAFFCLLVSAVFLAYQAGSIHYRETGWSPVLRTSEARVQALIEDRVRNVDAARAYWDSELARRVDPSRSPIPDLDGVRSLGGALDLLSERKAFALSLRDGGSQGVANARLRARPVWQQERLIEAELTGLARTAREAGIAPPELVLADPAILRRARQSERLYGRAISEFDRWFVDPAGRSLRLAAFPGWTGRVEDAVLLHASVSPDTRDPAERHLAGLLRGTGDPGVRAGARMLYAGHQAGLLTAGLVEGASERELMEMAQGANRLRLRLGAGPALRVMPAVRSAQDVEHLVRLSNLLGPDTLAVVELFGDDAAYLLDAMSMPAAPGWSVRMRLALAATCGLLALLLVVSAPLGAALRRTHGSGGAG</sequence>
<comment type="caution">
    <text evidence="2">The sequence shown here is derived from an EMBL/GenBank/DDBJ whole genome shotgun (WGS) entry which is preliminary data.</text>
</comment>
<reference evidence="2 3" key="1">
    <citation type="journal article" date="2013" name="Int. J. Syst. Evol. Microbiol.">
        <title>Marinicauda pacifica gen. nov., sp. nov., a prosthecate alphaproteobacterium of the family Hyphomonadaceae isolated from deep seawater.</title>
        <authorList>
            <person name="Zhang X.Y."/>
            <person name="Li G.W."/>
            <person name="Wang C.S."/>
            <person name="Zhang Y.J."/>
            <person name="Xu X.W."/>
            <person name="Li H."/>
            <person name="Liu A."/>
            <person name="Liu C."/>
            <person name="Xie B.B."/>
            <person name="Qin Q.L."/>
            <person name="Xu Z."/>
            <person name="Chen X.L."/>
            <person name="Zhou B.C."/>
            <person name="Zhang Y.Z."/>
        </authorList>
    </citation>
    <scope>NUCLEOTIDE SEQUENCE [LARGE SCALE GENOMIC DNA]</scope>
    <source>
        <strain evidence="2 3">P-1 km-3</strain>
    </source>
</reference>
<keyword evidence="3" id="KW-1185">Reference proteome</keyword>
<evidence type="ECO:0000313" key="2">
    <source>
        <dbReference type="EMBL" id="TGY94689.1"/>
    </source>
</evidence>
<feature type="transmembrane region" description="Helical" evidence="1">
    <location>
        <begin position="21"/>
        <end position="39"/>
    </location>
</feature>
<accession>A0A4V3RZL1</accession>
<evidence type="ECO:0000313" key="3">
    <source>
        <dbReference type="Proteomes" id="UP000305451"/>
    </source>
</evidence>
<protein>
    <submittedName>
        <fullName evidence="2">Uncharacterized protein</fullName>
    </submittedName>
</protein>
<feature type="transmembrane region" description="Helical" evidence="1">
    <location>
        <begin position="357"/>
        <end position="380"/>
    </location>
</feature>
<dbReference type="RefSeq" id="WP_135943886.1">
    <property type="nucleotide sequence ID" value="NZ_BMEI01000001.1"/>
</dbReference>
<keyword evidence="1" id="KW-1133">Transmembrane helix</keyword>
<evidence type="ECO:0000256" key="1">
    <source>
        <dbReference type="SAM" id="Phobius"/>
    </source>
</evidence>
<gene>
    <name evidence="2" type="ORF">E5162_05305</name>
</gene>
<dbReference type="EMBL" id="SRXV01000001">
    <property type="protein sequence ID" value="TGY94689.1"/>
    <property type="molecule type" value="Genomic_DNA"/>
</dbReference>
<organism evidence="2 3">
    <name type="scientific">Marinicauda pacifica</name>
    <dbReference type="NCBI Taxonomy" id="1133559"/>
    <lineage>
        <taxon>Bacteria</taxon>
        <taxon>Pseudomonadati</taxon>
        <taxon>Pseudomonadota</taxon>
        <taxon>Alphaproteobacteria</taxon>
        <taxon>Maricaulales</taxon>
        <taxon>Maricaulaceae</taxon>
        <taxon>Marinicauda</taxon>
    </lineage>
</organism>
<keyword evidence="1" id="KW-0812">Transmembrane</keyword>
<keyword evidence="1" id="KW-0472">Membrane</keyword>
<name>A0A4V3RZL1_9PROT</name>
<dbReference type="AlphaFoldDB" id="A0A4V3RZL1"/>
<proteinExistence type="predicted"/>
<dbReference type="Proteomes" id="UP000305451">
    <property type="component" value="Unassembled WGS sequence"/>
</dbReference>